<dbReference type="Pfam" id="PF12762">
    <property type="entry name" value="DDE_Tnp_IS1595"/>
    <property type="match status" value="1"/>
</dbReference>
<gene>
    <name evidence="3" type="ORF">ACFMB1_14105</name>
</gene>
<dbReference type="Pfam" id="PF12760">
    <property type="entry name" value="Zn_ribbon_IS1595"/>
    <property type="match status" value="1"/>
</dbReference>
<accession>A0ABW1L189</accession>
<reference evidence="3 4" key="1">
    <citation type="submission" date="2024-09" db="EMBL/GenBank/DDBJ databases">
        <authorList>
            <person name="Zhang Z.-H."/>
        </authorList>
    </citation>
    <scope>NUCLEOTIDE SEQUENCE [LARGE SCALE GENOMIC DNA]</scope>
    <source>
        <strain evidence="3 4">HHTR114</strain>
    </source>
</reference>
<dbReference type="InterPro" id="IPR024445">
    <property type="entry name" value="Tnp_ISXO2-like"/>
</dbReference>
<evidence type="ECO:0000313" key="3">
    <source>
        <dbReference type="EMBL" id="MFC6036687.1"/>
    </source>
</evidence>
<dbReference type="PANTHER" id="PTHR47163:SF2">
    <property type="entry name" value="SI:DKEY-17M8.2"/>
    <property type="match status" value="1"/>
</dbReference>
<dbReference type="RefSeq" id="WP_379882072.1">
    <property type="nucleotide sequence ID" value="NZ_JBHPON010000002.1"/>
</dbReference>
<feature type="region of interest" description="Disordered" evidence="1">
    <location>
        <begin position="129"/>
        <end position="154"/>
    </location>
</feature>
<dbReference type="InterPro" id="IPR053164">
    <property type="entry name" value="IS1016-like_transposase"/>
</dbReference>
<dbReference type="InterPro" id="IPR024442">
    <property type="entry name" value="Transposase_Zn_ribbon"/>
</dbReference>
<evidence type="ECO:0000259" key="2">
    <source>
        <dbReference type="SMART" id="SM01126"/>
    </source>
</evidence>
<dbReference type="SMART" id="SM01126">
    <property type="entry name" value="DDE_Tnp_IS1595"/>
    <property type="match status" value="1"/>
</dbReference>
<evidence type="ECO:0000256" key="1">
    <source>
        <dbReference type="SAM" id="MobiDB-lite"/>
    </source>
</evidence>
<keyword evidence="4" id="KW-1185">Reference proteome</keyword>
<dbReference type="NCBIfam" id="NF033547">
    <property type="entry name" value="transpos_IS1595"/>
    <property type="match status" value="1"/>
</dbReference>
<protein>
    <submittedName>
        <fullName evidence="3">IS1595 family transposase</fullName>
    </submittedName>
</protein>
<name>A0ABW1L189_9PROT</name>
<comment type="caution">
    <text evidence="3">The sequence shown here is derived from an EMBL/GenBank/DDBJ whole genome shotgun (WGS) entry which is preliminary data.</text>
</comment>
<feature type="compositionally biased region" description="Basic and acidic residues" evidence="1">
    <location>
        <begin position="142"/>
        <end position="154"/>
    </location>
</feature>
<sequence>MAKKLTDPIFHDEEAARAHYEALRWPDGRVCPHCGVVGDEFSTLLKGKSTRPGLYKCKVKECRKPFSVTIGTIYERSHIPLHKWLLATHLMCSSKKGISAAQLHRNLGFGSYRTAWFMAHRIREAMRPEDFEPSMGSGGGKVEADETFIGRDPDAPKSRMPIRNMCKVVSLVDRNSGRVRSYVVDNISLKTIKPILEENLAREAHLMTDEAPHYRGIGDTFAKHYSVNHSADEYVNREDNTIHTQTIEGYFGIFKRGMRGVYQHCDKKHLHRYLSEFDFRYSNRAALGIDDTQRTEKAIKATVGKRLLYEATSGREAAQA</sequence>
<evidence type="ECO:0000313" key="4">
    <source>
        <dbReference type="Proteomes" id="UP001596116"/>
    </source>
</evidence>
<feature type="domain" description="ISXO2-like transposase" evidence="2">
    <location>
        <begin position="134"/>
        <end position="282"/>
    </location>
</feature>
<dbReference type="EMBL" id="JBHPON010000002">
    <property type="protein sequence ID" value="MFC6036687.1"/>
    <property type="molecule type" value="Genomic_DNA"/>
</dbReference>
<dbReference type="Proteomes" id="UP001596116">
    <property type="component" value="Unassembled WGS sequence"/>
</dbReference>
<proteinExistence type="predicted"/>
<dbReference type="PANTHER" id="PTHR47163">
    <property type="entry name" value="DDE_TNP_IS1595 DOMAIN-CONTAINING PROTEIN"/>
    <property type="match status" value="1"/>
</dbReference>
<organism evidence="3 4">
    <name type="scientific">Hyphococcus aureus</name>
    <dbReference type="NCBI Taxonomy" id="2666033"/>
    <lineage>
        <taxon>Bacteria</taxon>
        <taxon>Pseudomonadati</taxon>
        <taxon>Pseudomonadota</taxon>
        <taxon>Alphaproteobacteria</taxon>
        <taxon>Parvularculales</taxon>
        <taxon>Parvularculaceae</taxon>
        <taxon>Hyphococcus</taxon>
    </lineage>
</organism>